<sequence>MESVVPGNPFDRANASRTGDGDRVDRSNRASYGSWDEQAGRDDADDGANTDSQLRNGLEDQRSGENLDGPPSEARANGMAARTGPGNHDDDAGVLEAQRVLRAAVAELRQEALFNFGEMTAVKLTAVLGQLLEHSELPRRYLETVRAVFAEPVGYQTAYKALEEPGAVLVLPREPGAGRTFTAHALLADLHLRTGARVGPLSFGGTARFPLRRLPREQNAGYLLDLPADEDDTVAVSSDFGALLHDIQQSLKNRSSRLIVLTTQEQWQRISGGAPRGVVPELGKPDPVKVARAWLSAEAPGFDTTRWLTDGRIRELLAGQPPADVLQTVGLILKAEQTKHIHLAEQSAAKEQVEADPDGFNARVLSVVKARTDWREELLKWHKKPGRTDFQRNFLLVAALFRSATVAHVYVKTAELCGHFKTPVSLKGQVAPGVVELVDEIEAALHPTDDTLDFGRPGWDDAVLSYFWIDRPAARKTFLAWMADVPTTKTKNTNEFLESFTTDDRLLLANRVGAFAVRWATRHRKPAPLERIISAWQREPVLWKAATDLISAAALHPTMGRFIHELLLRWSKNREDAALPRLAVDVCAGEFGRRYTTKALLRLGYAAGSEDGRVQKSLHAAVRTIWADPTAREALFNSIIDWCAPGADRLISGRRSFAALATLTADQDCETVPEPVLLQSGGEEDEFRPALKDLCIGWSALLTSTDDDTEPAEALRLWMDAAHQHPSLRPLVFSVFRGALTTSDPDLARRLRNRLNDLLYAWQPYPAPDADATRVQLRHELADLLFHDRSRAVARYHPRVVGRSTETA</sequence>
<evidence type="ECO:0000256" key="1">
    <source>
        <dbReference type="SAM" id="MobiDB-lite"/>
    </source>
</evidence>
<feature type="compositionally biased region" description="Basic and acidic residues" evidence="1">
    <location>
        <begin position="19"/>
        <end position="28"/>
    </location>
</feature>
<gene>
    <name evidence="2" type="ORF">GCM10010276_80690</name>
</gene>
<comment type="caution">
    <text evidence="2">The sequence shown here is derived from an EMBL/GenBank/DDBJ whole genome shotgun (WGS) entry which is preliminary data.</text>
</comment>
<dbReference type="Proteomes" id="UP001501777">
    <property type="component" value="Unassembled WGS sequence"/>
</dbReference>
<name>A0ABN3NC56_STRLO</name>
<keyword evidence="3" id="KW-1185">Reference proteome</keyword>
<organism evidence="2 3">
    <name type="scientific">Streptomyces longisporus</name>
    <dbReference type="NCBI Taxonomy" id="1948"/>
    <lineage>
        <taxon>Bacteria</taxon>
        <taxon>Bacillati</taxon>
        <taxon>Actinomycetota</taxon>
        <taxon>Actinomycetes</taxon>
        <taxon>Kitasatosporales</taxon>
        <taxon>Streptomycetaceae</taxon>
        <taxon>Streptomyces</taxon>
    </lineage>
</organism>
<accession>A0ABN3NC56</accession>
<dbReference type="EMBL" id="BAAASG010000025">
    <property type="protein sequence ID" value="GAA2518671.1"/>
    <property type="molecule type" value="Genomic_DNA"/>
</dbReference>
<evidence type="ECO:0000313" key="3">
    <source>
        <dbReference type="Proteomes" id="UP001501777"/>
    </source>
</evidence>
<feature type="region of interest" description="Disordered" evidence="1">
    <location>
        <begin position="1"/>
        <end position="91"/>
    </location>
</feature>
<protein>
    <submittedName>
        <fullName evidence="2">Uncharacterized protein</fullName>
    </submittedName>
</protein>
<evidence type="ECO:0000313" key="2">
    <source>
        <dbReference type="EMBL" id="GAA2518671.1"/>
    </source>
</evidence>
<proteinExistence type="predicted"/>
<reference evidence="2 3" key="1">
    <citation type="journal article" date="2019" name="Int. J. Syst. Evol. Microbiol.">
        <title>The Global Catalogue of Microorganisms (GCM) 10K type strain sequencing project: providing services to taxonomists for standard genome sequencing and annotation.</title>
        <authorList>
            <consortium name="The Broad Institute Genomics Platform"/>
            <consortium name="The Broad Institute Genome Sequencing Center for Infectious Disease"/>
            <person name="Wu L."/>
            <person name="Ma J."/>
        </authorList>
    </citation>
    <scope>NUCLEOTIDE SEQUENCE [LARGE SCALE GENOMIC DNA]</scope>
    <source>
        <strain evidence="2 3">JCM 4395</strain>
    </source>
</reference>